<reference evidence="1" key="1">
    <citation type="journal article" date="2022" name="bioRxiv">
        <title>Sequencing and chromosome-scale assembly of the giantPleurodeles waltlgenome.</title>
        <authorList>
            <person name="Brown T."/>
            <person name="Elewa A."/>
            <person name="Iarovenko S."/>
            <person name="Subramanian E."/>
            <person name="Araus A.J."/>
            <person name="Petzold A."/>
            <person name="Susuki M."/>
            <person name="Suzuki K.-i.T."/>
            <person name="Hayashi T."/>
            <person name="Toyoda A."/>
            <person name="Oliveira C."/>
            <person name="Osipova E."/>
            <person name="Leigh N.D."/>
            <person name="Simon A."/>
            <person name="Yun M.H."/>
        </authorList>
    </citation>
    <scope>NUCLEOTIDE SEQUENCE</scope>
    <source>
        <strain evidence="1">20211129_DDA</strain>
        <tissue evidence="1">Liver</tissue>
    </source>
</reference>
<name>A0AAV7TWY3_PLEWA</name>
<protein>
    <recommendedName>
        <fullName evidence="3">Secreted protein</fullName>
    </recommendedName>
</protein>
<evidence type="ECO:0000313" key="2">
    <source>
        <dbReference type="Proteomes" id="UP001066276"/>
    </source>
</evidence>
<dbReference type="Proteomes" id="UP001066276">
    <property type="component" value="Chromosome 3_2"/>
</dbReference>
<accession>A0AAV7TWY3</accession>
<dbReference type="AlphaFoldDB" id="A0AAV7TWY3"/>
<sequence length="77" mass="8320">MRLRSAADPSLLVARCLPVWCWSAGMQNRLRWPGAVLRGPAVTGATDEPEDGALHDLRFVDCLRNCSLPDAAATRGS</sequence>
<gene>
    <name evidence="1" type="ORF">NDU88_006323</name>
</gene>
<dbReference type="EMBL" id="JANPWB010000006">
    <property type="protein sequence ID" value="KAJ1181113.1"/>
    <property type="molecule type" value="Genomic_DNA"/>
</dbReference>
<comment type="caution">
    <text evidence="1">The sequence shown here is derived from an EMBL/GenBank/DDBJ whole genome shotgun (WGS) entry which is preliminary data.</text>
</comment>
<keyword evidence="2" id="KW-1185">Reference proteome</keyword>
<organism evidence="1 2">
    <name type="scientific">Pleurodeles waltl</name>
    <name type="common">Iberian ribbed newt</name>
    <dbReference type="NCBI Taxonomy" id="8319"/>
    <lineage>
        <taxon>Eukaryota</taxon>
        <taxon>Metazoa</taxon>
        <taxon>Chordata</taxon>
        <taxon>Craniata</taxon>
        <taxon>Vertebrata</taxon>
        <taxon>Euteleostomi</taxon>
        <taxon>Amphibia</taxon>
        <taxon>Batrachia</taxon>
        <taxon>Caudata</taxon>
        <taxon>Salamandroidea</taxon>
        <taxon>Salamandridae</taxon>
        <taxon>Pleurodelinae</taxon>
        <taxon>Pleurodeles</taxon>
    </lineage>
</organism>
<evidence type="ECO:0000313" key="1">
    <source>
        <dbReference type="EMBL" id="KAJ1181113.1"/>
    </source>
</evidence>
<proteinExistence type="predicted"/>
<evidence type="ECO:0008006" key="3">
    <source>
        <dbReference type="Google" id="ProtNLM"/>
    </source>
</evidence>